<reference evidence="2" key="1">
    <citation type="journal article" date="2023" name="IMA Fungus">
        <title>Comparative genomic study of the Penicillium genus elucidates a diverse pangenome and 15 lateral gene transfer events.</title>
        <authorList>
            <person name="Petersen C."/>
            <person name="Sorensen T."/>
            <person name="Nielsen M.R."/>
            <person name="Sondergaard T.E."/>
            <person name="Sorensen J.L."/>
            <person name="Fitzpatrick D.A."/>
            <person name="Frisvad J.C."/>
            <person name="Nielsen K.L."/>
        </authorList>
    </citation>
    <scope>NUCLEOTIDE SEQUENCE</scope>
    <source>
        <strain evidence="2">IBT 12815</strain>
    </source>
</reference>
<feature type="region of interest" description="Disordered" evidence="1">
    <location>
        <begin position="52"/>
        <end position="113"/>
    </location>
</feature>
<reference evidence="2" key="2">
    <citation type="submission" date="2023-01" db="EMBL/GenBank/DDBJ databases">
        <authorList>
            <person name="Petersen C."/>
        </authorList>
    </citation>
    <scope>NUCLEOTIDE SEQUENCE</scope>
    <source>
        <strain evidence="2">IBT 12815</strain>
    </source>
</reference>
<sequence length="113" mass="12415">MSKSRRPDDEFRKLKESSPFVPGCIQLITTLTFVSQIPLAKPCIEVFTGAENILPGNGSAQSPTDHLAHPKDNIASDRDKPHPSGQPREPTLSRLQIILRMGKPSEMEPVSEA</sequence>
<protein>
    <submittedName>
        <fullName evidence="2">Uncharacterized protein</fullName>
    </submittedName>
</protein>
<organism evidence="2 3">
    <name type="scientific">Penicillium hordei</name>
    <dbReference type="NCBI Taxonomy" id="40994"/>
    <lineage>
        <taxon>Eukaryota</taxon>
        <taxon>Fungi</taxon>
        <taxon>Dikarya</taxon>
        <taxon>Ascomycota</taxon>
        <taxon>Pezizomycotina</taxon>
        <taxon>Eurotiomycetes</taxon>
        <taxon>Eurotiomycetidae</taxon>
        <taxon>Eurotiales</taxon>
        <taxon>Aspergillaceae</taxon>
        <taxon>Penicillium</taxon>
    </lineage>
</organism>
<dbReference type="AlphaFoldDB" id="A0AAD6H2Z6"/>
<evidence type="ECO:0000256" key="1">
    <source>
        <dbReference type="SAM" id="MobiDB-lite"/>
    </source>
</evidence>
<dbReference type="EMBL" id="JAQJAE010000003">
    <property type="protein sequence ID" value="KAJ5603368.1"/>
    <property type="molecule type" value="Genomic_DNA"/>
</dbReference>
<feature type="compositionally biased region" description="Basic and acidic residues" evidence="1">
    <location>
        <begin position="66"/>
        <end position="82"/>
    </location>
</feature>
<accession>A0AAD6H2Z6</accession>
<evidence type="ECO:0000313" key="3">
    <source>
        <dbReference type="Proteomes" id="UP001213799"/>
    </source>
</evidence>
<name>A0AAD6H2Z6_9EURO</name>
<keyword evidence="3" id="KW-1185">Reference proteome</keyword>
<gene>
    <name evidence="2" type="ORF">N7537_006324</name>
</gene>
<comment type="caution">
    <text evidence="2">The sequence shown here is derived from an EMBL/GenBank/DDBJ whole genome shotgun (WGS) entry which is preliminary data.</text>
</comment>
<dbReference type="GeneID" id="81587623"/>
<dbReference type="RefSeq" id="XP_056753166.1">
    <property type="nucleotide sequence ID" value="XM_056897381.1"/>
</dbReference>
<dbReference type="Proteomes" id="UP001213799">
    <property type="component" value="Unassembled WGS sequence"/>
</dbReference>
<evidence type="ECO:0000313" key="2">
    <source>
        <dbReference type="EMBL" id="KAJ5603368.1"/>
    </source>
</evidence>
<proteinExistence type="predicted"/>